<evidence type="ECO:0000313" key="2">
    <source>
        <dbReference type="Proteomes" id="UP001642487"/>
    </source>
</evidence>
<proteinExistence type="predicted"/>
<gene>
    <name evidence="1" type="ORF">CITCOLO1_LOCUS5170</name>
</gene>
<sequence>MEGIEQWAAGNASSVLRTGFAGRAQKYLAAQVDDLATCTKYLKIFLHAVGPTKQQPIGAELRISIDLSTLALRLPSDVARSYARNLSQISIFVPDRWIHVGPTVL</sequence>
<evidence type="ECO:0000313" key="1">
    <source>
        <dbReference type="EMBL" id="CAK9313454.1"/>
    </source>
</evidence>
<keyword evidence="2" id="KW-1185">Reference proteome</keyword>
<protein>
    <submittedName>
        <fullName evidence="1">Uncharacterized protein</fullName>
    </submittedName>
</protein>
<dbReference type="Proteomes" id="UP001642487">
    <property type="component" value="Chromosome 11"/>
</dbReference>
<accession>A0ABP0XZ65</accession>
<dbReference type="EMBL" id="OZ021745">
    <property type="protein sequence ID" value="CAK9313454.1"/>
    <property type="molecule type" value="Genomic_DNA"/>
</dbReference>
<organism evidence="1 2">
    <name type="scientific">Citrullus colocynthis</name>
    <name type="common">colocynth</name>
    <dbReference type="NCBI Taxonomy" id="252529"/>
    <lineage>
        <taxon>Eukaryota</taxon>
        <taxon>Viridiplantae</taxon>
        <taxon>Streptophyta</taxon>
        <taxon>Embryophyta</taxon>
        <taxon>Tracheophyta</taxon>
        <taxon>Spermatophyta</taxon>
        <taxon>Magnoliopsida</taxon>
        <taxon>eudicotyledons</taxon>
        <taxon>Gunneridae</taxon>
        <taxon>Pentapetalae</taxon>
        <taxon>rosids</taxon>
        <taxon>fabids</taxon>
        <taxon>Cucurbitales</taxon>
        <taxon>Cucurbitaceae</taxon>
        <taxon>Benincaseae</taxon>
        <taxon>Citrullus</taxon>
    </lineage>
</organism>
<name>A0ABP0XZ65_9ROSI</name>
<reference evidence="1 2" key="1">
    <citation type="submission" date="2024-03" db="EMBL/GenBank/DDBJ databases">
        <authorList>
            <person name="Gkanogiannis A."/>
            <person name="Becerra Lopez-Lavalle L."/>
        </authorList>
    </citation>
    <scope>NUCLEOTIDE SEQUENCE [LARGE SCALE GENOMIC DNA]</scope>
</reference>